<keyword evidence="9 12" id="KW-1133">Transmembrane helix</keyword>
<evidence type="ECO:0000256" key="9">
    <source>
        <dbReference type="ARBA" id="ARBA00022989"/>
    </source>
</evidence>
<feature type="transmembrane region" description="Helical" evidence="12">
    <location>
        <begin position="20"/>
        <end position="44"/>
    </location>
</feature>
<keyword evidence="3" id="KW-1003">Cell membrane</keyword>
<keyword evidence="5" id="KW-0808">Transferase</keyword>
<feature type="transmembrane region" description="Helical" evidence="12">
    <location>
        <begin position="393"/>
        <end position="415"/>
    </location>
</feature>
<dbReference type="GO" id="GO:0005886">
    <property type="term" value="C:plasma membrane"/>
    <property type="evidence" value="ECO:0007669"/>
    <property type="project" value="UniProtKB-SubCell"/>
</dbReference>
<evidence type="ECO:0000313" key="15">
    <source>
        <dbReference type="EMBL" id="SKC45929.1"/>
    </source>
</evidence>
<dbReference type="InterPro" id="IPR013013">
    <property type="entry name" value="PTS_EIIC_1"/>
</dbReference>
<keyword evidence="8" id="KW-0418">Kinase</keyword>
<feature type="transmembrane region" description="Helical" evidence="12">
    <location>
        <begin position="64"/>
        <end position="85"/>
    </location>
</feature>
<accession>A0A1T5J3A4</accession>
<evidence type="ECO:0000256" key="6">
    <source>
        <dbReference type="ARBA" id="ARBA00022683"/>
    </source>
</evidence>
<keyword evidence="16" id="KW-1185">Reference proteome</keyword>
<evidence type="ECO:0000259" key="13">
    <source>
        <dbReference type="PROSITE" id="PS51098"/>
    </source>
</evidence>
<feature type="active site" description="Phosphocysteine intermediate; for EIIB activity" evidence="11">
    <location>
        <position position="464"/>
    </location>
</feature>
<feature type="transmembrane region" description="Helical" evidence="12">
    <location>
        <begin position="292"/>
        <end position="311"/>
    </location>
</feature>
<evidence type="ECO:0000256" key="12">
    <source>
        <dbReference type="SAM" id="Phobius"/>
    </source>
</evidence>
<proteinExistence type="predicted"/>
<feature type="transmembrane region" description="Helical" evidence="12">
    <location>
        <begin position="176"/>
        <end position="196"/>
    </location>
</feature>
<name>A0A1T5J3A4_9FIRM</name>
<dbReference type="STRING" id="36842.SAMN02194393_00888"/>
<dbReference type="GO" id="GO:0009401">
    <property type="term" value="P:phosphoenolpyruvate-dependent sugar phosphotransferase system"/>
    <property type="evidence" value="ECO:0007669"/>
    <property type="project" value="UniProtKB-KW"/>
</dbReference>
<organism evidence="15 16">
    <name type="scientific">Maledivibacter halophilus</name>
    <dbReference type="NCBI Taxonomy" id="36842"/>
    <lineage>
        <taxon>Bacteria</taxon>
        <taxon>Bacillati</taxon>
        <taxon>Bacillota</taxon>
        <taxon>Clostridia</taxon>
        <taxon>Peptostreptococcales</taxon>
        <taxon>Caminicellaceae</taxon>
        <taxon>Maledivibacter</taxon>
    </lineage>
</organism>
<comment type="subcellular location">
    <subcellularLocation>
        <location evidence="1">Cell membrane</location>
        <topology evidence="1">Multi-pass membrane protein</topology>
    </subcellularLocation>
</comment>
<dbReference type="PROSITE" id="PS51103">
    <property type="entry name" value="PTS_EIIC_TYPE_1"/>
    <property type="match status" value="1"/>
</dbReference>
<keyword evidence="4" id="KW-0762">Sugar transport</keyword>
<dbReference type="GO" id="GO:0090563">
    <property type="term" value="F:protein-phosphocysteine-sugar phosphotransferase activity"/>
    <property type="evidence" value="ECO:0007669"/>
    <property type="project" value="TreeGrafter"/>
</dbReference>
<evidence type="ECO:0000256" key="10">
    <source>
        <dbReference type="ARBA" id="ARBA00023136"/>
    </source>
</evidence>
<dbReference type="EMBL" id="FUZT01000002">
    <property type="protein sequence ID" value="SKC45929.1"/>
    <property type="molecule type" value="Genomic_DNA"/>
</dbReference>
<gene>
    <name evidence="15" type="ORF">SAMN02194393_00888</name>
</gene>
<dbReference type="PANTHER" id="PTHR30009:SF24">
    <property type="entry name" value="PTS SYSTEM, IIBC COMPONENT"/>
    <property type="match status" value="1"/>
</dbReference>
<dbReference type="InterPro" id="IPR036878">
    <property type="entry name" value="Glu_permease_IIB"/>
</dbReference>
<dbReference type="InterPro" id="IPR003352">
    <property type="entry name" value="PTS_EIIC"/>
</dbReference>
<evidence type="ECO:0000256" key="5">
    <source>
        <dbReference type="ARBA" id="ARBA00022679"/>
    </source>
</evidence>
<dbReference type="Pfam" id="PF00367">
    <property type="entry name" value="PTS_EIIB"/>
    <property type="match status" value="1"/>
</dbReference>
<feature type="transmembrane region" description="Helical" evidence="12">
    <location>
        <begin position="317"/>
        <end position="335"/>
    </location>
</feature>
<keyword evidence="7 12" id="KW-0812">Transmembrane</keyword>
<reference evidence="15 16" key="1">
    <citation type="submission" date="2017-02" db="EMBL/GenBank/DDBJ databases">
        <authorList>
            <person name="Peterson S.W."/>
        </authorList>
    </citation>
    <scope>NUCLEOTIDE SEQUENCE [LARGE SCALE GENOMIC DNA]</scope>
    <source>
        <strain evidence="15 16">M1</strain>
    </source>
</reference>
<evidence type="ECO:0000256" key="3">
    <source>
        <dbReference type="ARBA" id="ARBA00022475"/>
    </source>
</evidence>
<dbReference type="InterPro" id="IPR001996">
    <property type="entry name" value="PTS_IIB_1"/>
</dbReference>
<dbReference type="InterPro" id="IPR050429">
    <property type="entry name" value="PTS_Glucose_EIICBA"/>
</dbReference>
<dbReference type="RefSeq" id="WP_079489663.1">
    <property type="nucleotide sequence ID" value="NZ_FUZT01000002.1"/>
</dbReference>
<dbReference type="Gene3D" id="3.30.1360.60">
    <property type="entry name" value="Glucose permease domain IIB"/>
    <property type="match status" value="1"/>
</dbReference>
<feature type="transmembrane region" description="Helical" evidence="12">
    <location>
        <begin position="92"/>
        <end position="112"/>
    </location>
</feature>
<evidence type="ECO:0000256" key="1">
    <source>
        <dbReference type="ARBA" id="ARBA00004651"/>
    </source>
</evidence>
<evidence type="ECO:0000259" key="14">
    <source>
        <dbReference type="PROSITE" id="PS51103"/>
    </source>
</evidence>
<dbReference type="PANTHER" id="PTHR30009">
    <property type="entry name" value="CYTOCHROME C-TYPE SYNTHESIS PROTEIN AND PTS TRANSMEMBRANE COMPONENT"/>
    <property type="match status" value="1"/>
</dbReference>
<feature type="domain" description="PTS EIIB type-1" evidence="13">
    <location>
        <begin position="442"/>
        <end position="524"/>
    </location>
</feature>
<feature type="transmembrane region" description="Helical" evidence="12">
    <location>
        <begin position="202"/>
        <end position="223"/>
    </location>
</feature>
<feature type="domain" description="PTS EIIC type-1" evidence="14">
    <location>
        <begin position="5"/>
        <end position="427"/>
    </location>
</feature>
<evidence type="ECO:0000256" key="4">
    <source>
        <dbReference type="ARBA" id="ARBA00022597"/>
    </source>
</evidence>
<dbReference type="PROSITE" id="PS51098">
    <property type="entry name" value="PTS_EIIB_TYPE_1"/>
    <property type="match status" value="1"/>
</dbReference>
<dbReference type="OrthoDB" id="9764327at2"/>
<feature type="transmembrane region" description="Helical" evidence="12">
    <location>
        <begin position="342"/>
        <end position="367"/>
    </location>
</feature>
<evidence type="ECO:0000313" key="16">
    <source>
        <dbReference type="Proteomes" id="UP000190285"/>
    </source>
</evidence>
<dbReference type="Proteomes" id="UP000190285">
    <property type="component" value="Unassembled WGS sequence"/>
</dbReference>
<dbReference type="GO" id="GO:0016301">
    <property type="term" value="F:kinase activity"/>
    <property type="evidence" value="ECO:0007669"/>
    <property type="project" value="UniProtKB-KW"/>
</dbReference>
<dbReference type="Pfam" id="PF02378">
    <property type="entry name" value="PTS_EIIC"/>
    <property type="match status" value="1"/>
</dbReference>
<dbReference type="SUPFAM" id="SSF55604">
    <property type="entry name" value="Glucose permease domain IIB"/>
    <property type="match status" value="1"/>
</dbReference>
<dbReference type="PROSITE" id="PS01035">
    <property type="entry name" value="PTS_EIIB_TYPE_1_CYS"/>
    <property type="match status" value="1"/>
</dbReference>
<dbReference type="NCBIfam" id="TIGR00826">
    <property type="entry name" value="EIIB_glc"/>
    <property type="match status" value="1"/>
</dbReference>
<keyword evidence="6" id="KW-0598">Phosphotransferase system</keyword>
<evidence type="ECO:0000256" key="7">
    <source>
        <dbReference type="ARBA" id="ARBA00022692"/>
    </source>
</evidence>
<evidence type="ECO:0000256" key="2">
    <source>
        <dbReference type="ARBA" id="ARBA00022448"/>
    </source>
</evidence>
<evidence type="ECO:0000256" key="11">
    <source>
        <dbReference type="PROSITE-ProRule" id="PRU00421"/>
    </source>
</evidence>
<keyword evidence="2" id="KW-0813">Transport</keyword>
<dbReference type="AlphaFoldDB" id="A0A1T5J3A4"/>
<sequence length="525" mass="58201">MSNGKKMSEQIQRFGRSLLLPIAVMAPVGMVLGLTGALVQSYMIERVPFLGNPTLKLILTSLRSIAGVIFSNIPVLFAMGVAYGVAKKEKGIAVFSSIISYLILNATINIWLNATGNLAAADQMAQMGQGMVLGIQTLRLDVLGGIISGLIGAKMTDRFYQLELPIAFAFFSGKKSVPIVSIGVTMIVGLIIPFFWNLITKALISISSIILRGPFGVFFNIVMNRLLIPFGLHHVWNALLRFTPAGGTYIIDGESHVGVLSALNKILFELGPSHEAWDMLPELTRFMAQNQMLVTLFVIPAVGLAMYKTAYAKNRPFVKGIIITMVLTPFLGNVTEPMEFSFLFIAPLLYILYVVLIASGAAVLYLLKTGVGYIRGTIFDFAIFGLMYENTRWYNLLIVGIPLFIITYFLFTWAIKKWNIPTPGREEDDIVYNSLLQEKKYDEVARIVIGAIGGKDNILHVENCVTRLRIDLKNMKMVEKEKLMESGTSGVFFPIKNHIHIVFGPNVEFVKNAVDRQLEGQEVKQ</sequence>
<dbReference type="GO" id="GO:0008982">
    <property type="term" value="F:protein-N(PI)-phosphohistidine-sugar phosphotransferase activity"/>
    <property type="evidence" value="ECO:0007669"/>
    <property type="project" value="InterPro"/>
</dbReference>
<dbReference type="InterPro" id="IPR018113">
    <property type="entry name" value="PTrfase_EIIB_Cys"/>
</dbReference>
<protein>
    <submittedName>
        <fullName evidence="15">PTS system IIB component, Glc family /PTS system IIC component, Glc family</fullName>
    </submittedName>
</protein>
<evidence type="ECO:0000256" key="8">
    <source>
        <dbReference type="ARBA" id="ARBA00022777"/>
    </source>
</evidence>
<keyword evidence="10 12" id="KW-0472">Membrane</keyword>